<keyword evidence="3" id="KW-1185">Reference proteome</keyword>
<evidence type="ECO:0000313" key="3">
    <source>
        <dbReference type="Proteomes" id="UP001500880"/>
    </source>
</evidence>
<evidence type="ECO:0000313" key="2">
    <source>
        <dbReference type="EMBL" id="GAA0479687.1"/>
    </source>
</evidence>
<proteinExistence type="predicted"/>
<name>A0ABN1ALT0_9BACI</name>
<feature type="compositionally biased region" description="Basic and acidic residues" evidence="1">
    <location>
        <begin position="40"/>
        <end position="49"/>
    </location>
</feature>
<dbReference type="Proteomes" id="UP001500880">
    <property type="component" value="Unassembled WGS sequence"/>
</dbReference>
<accession>A0ABN1ALT0</accession>
<sequence length="64" mass="7553">MCSYIAKITSLRKRGDLLYVFISWRKYKGHKRPPRNKQPKSLEEVKAEEKTKSQIKMSFFSSGD</sequence>
<feature type="compositionally biased region" description="Basic residues" evidence="1">
    <location>
        <begin position="29"/>
        <end position="38"/>
    </location>
</feature>
<dbReference type="EMBL" id="BAAADO010000001">
    <property type="protein sequence ID" value="GAA0479687.1"/>
    <property type="molecule type" value="Genomic_DNA"/>
</dbReference>
<gene>
    <name evidence="2" type="ORF">GCM10008986_00150</name>
</gene>
<organism evidence="2 3">
    <name type="scientific">Salinibacillus aidingensis</name>
    <dbReference type="NCBI Taxonomy" id="237684"/>
    <lineage>
        <taxon>Bacteria</taxon>
        <taxon>Bacillati</taxon>
        <taxon>Bacillota</taxon>
        <taxon>Bacilli</taxon>
        <taxon>Bacillales</taxon>
        <taxon>Bacillaceae</taxon>
        <taxon>Salinibacillus</taxon>
    </lineage>
</organism>
<evidence type="ECO:0000256" key="1">
    <source>
        <dbReference type="SAM" id="MobiDB-lite"/>
    </source>
</evidence>
<feature type="region of interest" description="Disordered" evidence="1">
    <location>
        <begin position="29"/>
        <end position="49"/>
    </location>
</feature>
<reference evidence="2 3" key="1">
    <citation type="journal article" date="2019" name="Int. J. Syst. Evol. Microbiol.">
        <title>The Global Catalogue of Microorganisms (GCM) 10K type strain sequencing project: providing services to taxonomists for standard genome sequencing and annotation.</title>
        <authorList>
            <consortium name="The Broad Institute Genomics Platform"/>
            <consortium name="The Broad Institute Genome Sequencing Center for Infectious Disease"/>
            <person name="Wu L."/>
            <person name="Ma J."/>
        </authorList>
    </citation>
    <scope>NUCLEOTIDE SEQUENCE [LARGE SCALE GENOMIC DNA]</scope>
    <source>
        <strain evidence="2 3">JCM 12389</strain>
    </source>
</reference>
<comment type="caution">
    <text evidence="2">The sequence shown here is derived from an EMBL/GenBank/DDBJ whole genome shotgun (WGS) entry which is preliminary data.</text>
</comment>
<protein>
    <submittedName>
        <fullName evidence="2">Uncharacterized protein</fullName>
    </submittedName>
</protein>